<proteinExistence type="predicted"/>
<reference evidence="2 3" key="1">
    <citation type="submission" date="2011-08" db="EMBL/GenBank/DDBJ databases">
        <title>The Genome Sequence of Plasmodium vivax Mauritania I.</title>
        <authorList>
            <consortium name="The Broad Institute Genome Sequencing Platform"/>
            <consortium name="The Broad Institute Genome Sequencing Center for Infectious Disease"/>
            <person name="Neafsey D."/>
            <person name="Carlton J."/>
            <person name="Barnwell J."/>
            <person name="Collins W."/>
            <person name="Escalante A."/>
            <person name="Mullikin J."/>
            <person name="Saul A."/>
            <person name="Guigo R."/>
            <person name="Camara F."/>
            <person name="Young S.K."/>
            <person name="Zeng Q."/>
            <person name="Gargeya S."/>
            <person name="Fitzgerald M."/>
            <person name="Haas B."/>
            <person name="Abouelleil A."/>
            <person name="Alvarado L."/>
            <person name="Arachchi H.M."/>
            <person name="Berlin A."/>
            <person name="Brown A."/>
            <person name="Chapman S.B."/>
            <person name="Chen Z."/>
            <person name="Dunbar C."/>
            <person name="Freedman E."/>
            <person name="Gearin G."/>
            <person name="Gellesch M."/>
            <person name="Goldberg J."/>
            <person name="Griggs A."/>
            <person name="Gujja S."/>
            <person name="Heiman D."/>
            <person name="Howarth C."/>
            <person name="Larson L."/>
            <person name="Lui A."/>
            <person name="MacDonald P.J.P."/>
            <person name="Montmayeur A."/>
            <person name="Murphy C."/>
            <person name="Neiman D."/>
            <person name="Pearson M."/>
            <person name="Priest M."/>
            <person name="Roberts A."/>
            <person name="Saif S."/>
            <person name="Shea T."/>
            <person name="Shenoy N."/>
            <person name="Sisk P."/>
            <person name="Stolte C."/>
            <person name="Sykes S."/>
            <person name="Wortman J."/>
            <person name="Nusbaum C."/>
            <person name="Birren B."/>
        </authorList>
    </citation>
    <scope>NUCLEOTIDE SEQUENCE [LARGE SCALE GENOMIC DNA]</scope>
    <source>
        <strain evidence="2 3">Mauritania I</strain>
    </source>
</reference>
<keyword evidence="1" id="KW-0812">Transmembrane</keyword>
<keyword evidence="1" id="KW-0472">Membrane</keyword>
<evidence type="ECO:0000313" key="3">
    <source>
        <dbReference type="Proteomes" id="UP000053776"/>
    </source>
</evidence>
<gene>
    <name evidence="2" type="ORF">PVMG_04860</name>
</gene>
<dbReference type="Proteomes" id="UP000053776">
    <property type="component" value="Unassembled WGS sequence"/>
</dbReference>
<organism evidence="2 3">
    <name type="scientific">Plasmodium vivax Mauritania I</name>
    <dbReference type="NCBI Taxonomy" id="1035515"/>
    <lineage>
        <taxon>Eukaryota</taxon>
        <taxon>Sar</taxon>
        <taxon>Alveolata</taxon>
        <taxon>Apicomplexa</taxon>
        <taxon>Aconoidasida</taxon>
        <taxon>Haemosporida</taxon>
        <taxon>Plasmodiidae</taxon>
        <taxon>Plasmodium</taxon>
        <taxon>Plasmodium (Plasmodium)</taxon>
    </lineage>
</organism>
<protein>
    <submittedName>
        <fullName evidence="2">Uncharacterized protein</fullName>
    </submittedName>
</protein>
<feature type="transmembrane region" description="Helical" evidence="1">
    <location>
        <begin position="259"/>
        <end position="277"/>
    </location>
</feature>
<evidence type="ECO:0000313" key="2">
    <source>
        <dbReference type="EMBL" id="KMZ91088.1"/>
    </source>
</evidence>
<dbReference type="AlphaFoldDB" id="A0A0J9VU21"/>
<dbReference type="EMBL" id="KQ235090">
    <property type="protein sequence ID" value="KMZ91088.1"/>
    <property type="molecule type" value="Genomic_DNA"/>
</dbReference>
<sequence length="281" mass="33157">MKKYYILKIYANIKNVIFNKLIKDNVIYIFNIDEDKQIPKKFYSRLDAAEDPSKWQDLTTYPALRSSIGNEEEKNILDKLARNIKIIITEYSGNTKKRCRDVNHWINEKIKTLEGKKLGSDVRPYSYSVFNDVKWNGINSEKVCDRDDKLYSSLNAELMKELDDYCEIRDNNGCNISIDNNDCLKCNKYVNKKKQEFTRKMQCICDKTNCIWKDYTINANCTLNNMNLTFPEINCKGLSKEEELQESVTVIKKYSPLEIGFFILVFFILFYLFILFLEKVK</sequence>
<evidence type="ECO:0000256" key="1">
    <source>
        <dbReference type="SAM" id="Phobius"/>
    </source>
</evidence>
<accession>A0A0J9VU21</accession>
<keyword evidence="1" id="KW-1133">Transmembrane helix</keyword>
<name>A0A0J9VU21_PLAVI</name>